<dbReference type="InterPro" id="IPR037725">
    <property type="entry name" value="C2F_Ferlin"/>
</dbReference>
<feature type="domain" description="C2" evidence="10">
    <location>
        <begin position="1"/>
        <end position="97"/>
    </location>
</feature>
<evidence type="ECO:0000313" key="11">
    <source>
        <dbReference type="EnsemblMetazoa" id="CLYHEMP007417.1"/>
    </source>
</evidence>
<evidence type="ECO:0000256" key="8">
    <source>
        <dbReference type="SAM" id="MobiDB-lite"/>
    </source>
</evidence>
<proteinExistence type="predicted"/>
<feature type="compositionally biased region" description="Low complexity" evidence="8">
    <location>
        <begin position="1339"/>
        <end position="1362"/>
    </location>
</feature>
<keyword evidence="6 9" id="KW-1133">Transmembrane helix</keyword>
<evidence type="ECO:0000256" key="3">
    <source>
        <dbReference type="ARBA" id="ARBA00022723"/>
    </source>
</evidence>
<dbReference type="InterPro" id="IPR012561">
    <property type="entry name" value="Ferlin_B-domain"/>
</dbReference>
<feature type="compositionally biased region" description="Acidic residues" evidence="8">
    <location>
        <begin position="1725"/>
        <end position="1734"/>
    </location>
</feature>
<dbReference type="CDD" id="cd04018">
    <property type="entry name" value="C2C_Ferlin"/>
    <property type="match status" value="1"/>
</dbReference>
<feature type="domain" description="C2" evidence="10">
    <location>
        <begin position="2164"/>
        <end position="2309"/>
    </location>
</feature>
<dbReference type="InterPro" id="IPR032362">
    <property type="entry name" value="Ferlin_C"/>
</dbReference>
<dbReference type="InterPro" id="IPR012968">
    <property type="entry name" value="FerIin_dom"/>
</dbReference>
<feature type="compositionally biased region" description="Gly residues" evidence="8">
    <location>
        <begin position="1266"/>
        <end position="1277"/>
    </location>
</feature>
<dbReference type="InterPro" id="IPR037722">
    <property type="entry name" value="C2C_Ferlin"/>
</dbReference>
<dbReference type="InterPro" id="IPR037724">
    <property type="entry name" value="C2E_Ferlin"/>
</dbReference>
<feature type="compositionally biased region" description="Acidic residues" evidence="8">
    <location>
        <begin position="1677"/>
        <end position="1704"/>
    </location>
</feature>
<dbReference type="InterPro" id="IPR000008">
    <property type="entry name" value="C2_dom"/>
</dbReference>
<evidence type="ECO:0000313" key="12">
    <source>
        <dbReference type="Proteomes" id="UP000594262"/>
    </source>
</evidence>
<dbReference type="SUPFAM" id="SSF49562">
    <property type="entry name" value="C2 domain (Calcium/lipid-binding domain, CaLB)"/>
    <property type="match status" value="7"/>
</dbReference>
<feature type="domain" description="C2" evidence="10">
    <location>
        <begin position="1915"/>
        <end position="2034"/>
    </location>
</feature>
<dbReference type="SMART" id="SM00239">
    <property type="entry name" value="C2"/>
    <property type="match status" value="6"/>
</dbReference>
<feature type="compositionally biased region" description="Basic and acidic residues" evidence="8">
    <location>
        <begin position="2362"/>
        <end position="2374"/>
    </location>
</feature>
<dbReference type="PANTHER" id="PTHR12546:SF60">
    <property type="entry name" value="MISFIRE, ISOFORM F"/>
    <property type="match status" value="1"/>
</dbReference>
<keyword evidence="7 9" id="KW-0472">Membrane</keyword>
<keyword evidence="12" id="KW-1185">Reference proteome</keyword>
<feature type="transmembrane region" description="Helical" evidence="9">
    <location>
        <begin position="2409"/>
        <end position="2427"/>
    </location>
</feature>
<evidence type="ECO:0000259" key="10">
    <source>
        <dbReference type="PROSITE" id="PS50004"/>
    </source>
</evidence>
<evidence type="ECO:0000256" key="6">
    <source>
        <dbReference type="ARBA" id="ARBA00022989"/>
    </source>
</evidence>
<evidence type="ECO:0000256" key="1">
    <source>
        <dbReference type="ARBA" id="ARBA00004167"/>
    </source>
</evidence>
<dbReference type="PROSITE" id="PS50004">
    <property type="entry name" value="C2"/>
    <property type="match status" value="6"/>
</dbReference>
<dbReference type="Proteomes" id="UP000594262">
    <property type="component" value="Unplaced"/>
</dbReference>
<evidence type="ECO:0000256" key="2">
    <source>
        <dbReference type="ARBA" id="ARBA00022692"/>
    </source>
</evidence>
<evidence type="ECO:0000256" key="9">
    <source>
        <dbReference type="SAM" id="Phobius"/>
    </source>
</evidence>
<feature type="compositionally biased region" description="Acidic residues" evidence="8">
    <location>
        <begin position="1565"/>
        <end position="1577"/>
    </location>
</feature>
<evidence type="ECO:0000256" key="4">
    <source>
        <dbReference type="ARBA" id="ARBA00022737"/>
    </source>
</evidence>
<keyword evidence="4" id="KW-0677">Repeat</keyword>
<dbReference type="Pfam" id="PF22901">
    <property type="entry name" value="dsrm_Ferlin"/>
    <property type="match status" value="1"/>
</dbReference>
<feature type="compositionally biased region" description="Acidic residues" evidence="8">
    <location>
        <begin position="1761"/>
        <end position="1783"/>
    </location>
</feature>
<feature type="region of interest" description="Disordered" evidence="8">
    <location>
        <begin position="1480"/>
        <end position="1783"/>
    </location>
</feature>
<feature type="compositionally biased region" description="Polar residues" evidence="8">
    <location>
        <begin position="1582"/>
        <end position="1606"/>
    </location>
</feature>
<dbReference type="GO" id="GO:0046872">
    <property type="term" value="F:metal ion binding"/>
    <property type="evidence" value="ECO:0007669"/>
    <property type="project" value="UniProtKB-KW"/>
</dbReference>
<dbReference type="Pfam" id="PF00168">
    <property type="entry name" value="C2"/>
    <property type="match status" value="5"/>
</dbReference>
<dbReference type="InterPro" id="IPR055072">
    <property type="entry name" value="Ferlin_DSRM"/>
</dbReference>
<feature type="region of interest" description="Disordered" evidence="8">
    <location>
        <begin position="2360"/>
        <end position="2381"/>
    </location>
</feature>
<organism evidence="11 12">
    <name type="scientific">Clytia hemisphaerica</name>
    <dbReference type="NCBI Taxonomy" id="252671"/>
    <lineage>
        <taxon>Eukaryota</taxon>
        <taxon>Metazoa</taxon>
        <taxon>Cnidaria</taxon>
        <taxon>Hydrozoa</taxon>
        <taxon>Hydroidolina</taxon>
        <taxon>Leptothecata</taxon>
        <taxon>Obeliida</taxon>
        <taxon>Clytiidae</taxon>
        <taxon>Clytia</taxon>
    </lineage>
</organism>
<feature type="compositionally biased region" description="Gly residues" evidence="8">
    <location>
        <begin position="1715"/>
        <end position="1724"/>
    </location>
</feature>
<dbReference type="GO" id="GO:0016020">
    <property type="term" value="C:membrane"/>
    <property type="evidence" value="ECO:0007669"/>
    <property type="project" value="UniProtKB-SubCell"/>
</dbReference>
<protein>
    <recommendedName>
        <fullName evidence="10">C2 domain-containing protein</fullName>
    </recommendedName>
</protein>
<evidence type="ECO:0000256" key="7">
    <source>
        <dbReference type="ARBA" id="ARBA00023136"/>
    </source>
</evidence>
<dbReference type="GO" id="GO:0007009">
    <property type="term" value="P:plasma membrane organization"/>
    <property type="evidence" value="ECO:0007669"/>
    <property type="project" value="TreeGrafter"/>
</dbReference>
<dbReference type="InterPro" id="IPR035892">
    <property type="entry name" value="C2_domain_sf"/>
</dbReference>
<feature type="domain" description="C2" evidence="10">
    <location>
        <begin position="379"/>
        <end position="512"/>
    </location>
</feature>
<dbReference type="OrthoDB" id="10059618at2759"/>
<dbReference type="CDD" id="cd04037">
    <property type="entry name" value="C2E_Ferlin"/>
    <property type="match status" value="1"/>
</dbReference>
<feature type="domain" description="C2" evidence="10">
    <location>
        <begin position="914"/>
        <end position="1041"/>
    </location>
</feature>
<feature type="compositionally biased region" description="Basic and acidic residues" evidence="8">
    <location>
        <begin position="1747"/>
        <end position="1760"/>
    </location>
</feature>
<dbReference type="InterPro" id="IPR037723">
    <property type="entry name" value="C2D_Ferlin"/>
</dbReference>
<comment type="subcellular location">
    <subcellularLocation>
        <location evidence="1">Membrane</location>
        <topology evidence="1">Single-pass membrane protein</topology>
    </subcellularLocation>
</comment>
<dbReference type="InterPro" id="IPR037721">
    <property type="entry name" value="Ferlin"/>
</dbReference>
<keyword evidence="3" id="KW-0479">Metal-binding</keyword>
<keyword evidence="5" id="KW-0106">Calcium</keyword>
<feature type="region of interest" description="Disordered" evidence="8">
    <location>
        <begin position="1320"/>
        <end position="1370"/>
    </location>
</feature>
<dbReference type="EnsemblMetazoa" id="CLYHEMT007417.1">
    <property type="protein sequence ID" value="CLYHEMP007417.1"/>
    <property type="gene ID" value="CLYHEMG007417"/>
</dbReference>
<sequence>MSLAVFLKEVLNLRGNYDRVAKLTFRNVTKTTDVYQFCSDAFFEAEFDWELKEELEKTDFVQIQIFNYKPFMKNRLIAHYQVSCKKLKEEPWVPITDYLVDVNNTIIRSEISIELLYVDEFPRDKDVNSFEVFRPIEVKMRVLEDWELESRASKNSKFSLTSSLKRKLGSMAGSMTSSKRLALLESGELDEEGGGGGGGGKKKKKAKKEKERFNLHPKVRVRLKSQREELTFKVQIKLIEGRNLAGTQLDPIVDAYCFDEKKKSKPREQTNNPSWDEPIEFNAVCQRELAMDQILRFEVYSGRNLIKKGHLLGTFKIDLGTIYHQPDHRFIRKYACLSHPNETLGTSGAGIKGYLKLDLTVLAEGDLVKEAPALDDDDIDSNPLLPDGLPPERERNRLVISIYKAEGLPKMNSGMLAAVRKAFSGETRLRDLADPFVTITFAGQEASTKVIEKCYDPEWNEEITFCDLFPSLCRRIKVQLRDKDVTKIETVGTTWIDLSEISNNNANVHKYNDAINFPPTFGPTWVNLYGSTRDFSFIDKDQQLNEGMEEGIGYRGRILMYIKTTEGESASNDEICNINVKAAFPISDLAPGKEETFQLFCCIYEASMIHKANADKPCRFEMNIGNYGNTIDGKMISFKDDDDDNDDEEDEDPFVRPLTKEYDCESADKEYYHIPFGARKPTMGIRFPWEDHRRRCYLTNIMEKLKMKLEDELDDVRTLLSIDSQDTYLYLQDALKEFISYCDVISGNLSKITGAKAGVTLLDEKRRKLCEKETEVMQKQAKSILDELKDNKRIEKHYFKVLKILNRIDKIMIEPQNAIPDVFLWLMSGGKRKCYVRIPVNQLMYSPIEAESGKNAGRKQTYLLSLPGKAGYGEAGWAIHCKLTCLIWLGVMKNKNDMLIDAPEEFDVIPANSRKSTAPVPTQLKYLCKHKYILRAHLYQARGLIGSDDSGLSDAFARVVFNNQAAETRIIYETRNPTWNQMLILFDLTIWGDIDPVVENPPTIMIEIFDYDPGGEIEFIGRVMARPLVKKADSPYEGPLFPPKLEWFQIYRGDLPAGEMLAAFELFQVHPEEAELAAKMKQAQDEGQIYELTPEELEENKSNIPLEEAIQEIDEYEIVYFIVPLNIQPVMEMRTIEVLFWGVRELKPISFYKTVEKPQVFVDCVGKGVASPIIESVKKNPNFEEPYNKFELMLPIEDRYCPPLTFSVKEEHMFGNEFLIGTAIVKSLLRFQVPEEAYFQVITPVGGGGDAPPVAGSQAAKSASGCKGGGSKGGGIDNKGFEGDATGSKAGSKIGTKAVSKAASVIGSVVKSVTFVPEGMEELGSGHKTPSRKSILKTPSRAPSPAASQAGSFAGSRRGSLAPPSVAGSRVGSVAGSRALSVAGSQQQGSRKGSFAGSRAGSLIPGSKAGSIALSQRAGSLISGLNSRPPSRAGSRLQSLLATPSRQSIYSRTSQKIDILPTPAKMSLGTIEHSSTIHHHIVSNPGSSRRASISRRRSITSATSRLGSIKEKSPSIKASESVQATPRKKSFSGSEPVTPFKKLMSQKGSPEKTPLLSQEGGDVAEILDEELYPEDELFGGSQPASRARSATGSNKKSLIEQISTPIRSIGSKLATPLQSLKKSTSGSIAGDDPEDIELQMGAEASDFYDQSLPPLDETAEEEHAFDENGDPIPPDPEGIEGVEVEGGEGGEGAEGEAAEGETPAEGEAAADGAKGAEGGEGGGEGGEEDEEGEEESNKTPAIEYGLDELKALKEALKKEEQEDGDDEADPEEEEGDGDNEEQIDWWSRFYETIKDKKRVEEAIAKKTKKIKKEREKQGKKFDLEEEEQSGAFDGIEEDVMKKNLMINPKIVRIKIYNTELEDVECFSGFNDVLHSFVLLRGKSNGNDDDDERRIFGKFKGAIKVWKHPLPDFFKNPSLVLGSFQMLPTRDPLDVLCRVYIVRALNLTATDAGGSADPYIQLRIGKTVIKDVEGKIENNLNPTFGRKFDIQIKIPQDNMLTVSIYDMDTLSSTLIGETKIDVEDRFFSKHKATCGMHSKYHICGFNKWRDPIKPTAILRRLCKDHGLIGPTFKTQDDSKTCLIATEQERYKFHAEKYIVDESGNQKESEEPAALTALHYFHKIDTKGYALVPEHVETRKLFAPSAPGLEQGRVQLWVDLFDMDGPSPDAAVDITPRKPTAFELRVIIWNTEDVELGDINILTGQPCADIYVKGWLEGLKHQAQQTDVHGSSLTGEGNFNWRFIFPFKYHKAEDKVVIIKKSLFTTTEEKMPGRLVLHCYDSDALSSDDFIGDITLQLNSCLKPTKTSKECKLETALENEDRFDIFKKKTMRGWWPFILDTEDEEPKVNGKVDAELQLLTAQESEERPAGKGRNDPDALPPPNRPDLAMEWMMNPLKAFRYFLWEQYKFCLAKFVVLAVIGAIMGLFFYSMPVRKKDWNGFRVVKRTKNAPATIGGYGRKGVLNGLSKGRE</sequence>
<evidence type="ECO:0000256" key="5">
    <source>
        <dbReference type="ARBA" id="ARBA00022837"/>
    </source>
</evidence>
<dbReference type="Pfam" id="PF08151">
    <property type="entry name" value="FerI"/>
    <property type="match status" value="1"/>
</dbReference>
<feature type="domain" description="C2" evidence="10">
    <location>
        <begin position="215"/>
        <end position="332"/>
    </location>
</feature>
<dbReference type="Pfam" id="PF16165">
    <property type="entry name" value="Ferlin_C"/>
    <property type="match status" value="1"/>
</dbReference>
<keyword evidence="2 9" id="KW-0812">Transmembrane</keyword>
<dbReference type="Gene3D" id="2.60.40.150">
    <property type="entry name" value="C2 domain"/>
    <property type="match status" value="6"/>
</dbReference>
<feature type="region of interest" description="Disordered" evidence="8">
    <location>
        <begin position="1253"/>
        <end position="1277"/>
    </location>
</feature>
<dbReference type="SMART" id="SM01202">
    <property type="entry name" value="FerI"/>
    <property type="match status" value="1"/>
</dbReference>
<accession>A0A7M5WKI0</accession>
<feature type="compositionally biased region" description="Low complexity" evidence="8">
    <location>
        <begin position="1253"/>
        <end position="1265"/>
    </location>
</feature>
<feature type="region of interest" description="Disordered" evidence="8">
    <location>
        <begin position="186"/>
        <end position="211"/>
    </location>
</feature>
<reference evidence="11" key="1">
    <citation type="submission" date="2021-01" db="UniProtKB">
        <authorList>
            <consortium name="EnsemblMetazoa"/>
        </authorList>
    </citation>
    <scope>IDENTIFICATION</scope>
</reference>
<dbReference type="CDD" id="cd08374">
    <property type="entry name" value="C2F_Ferlin"/>
    <property type="match status" value="1"/>
</dbReference>
<dbReference type="Pfam" id="PF08150">
    <property type="entry name" value="FerB"/>
    <property type="match status" value="1"/>
</dbReference>
<dbReference type="SMART" id="SM01201">
    <property type="entry name" value="FerB"/>
    <property type="match status" value="1"/>
</dbReference>
<dbReference type="CDD" id="cd04017">
    <property type="entry name" value="C2D_Ferlin"/>
    <property type="match status" value="1"/>
</dbReference>
<name>A0A7M5WKI0_9CNID</name>
<feature type="compositionally biased region" description="Polar residues" evidence="8">
    <location>
        <begin position="1616"/>
        <end position="1627"/>
    </location>
</feature>
<dbReference type="PANTHER" id="PTHR12546">
    <property type="entry name" value="FER-1-LIKE"/>
    <property type="match status" value="1"/>
</dbReference>